<dbReference type="Proteomes" id="UP001549031">
    <property type="component" value="Unassembled WGS sequence"/>
</dbReference>
<keyword evidence="3" id="KW-1185">Reference proteome</keyword>
<gene>
    <name evidence="2" type="ORF">ABID21_001173</name>
</gene>
<accession>A0ABV2H3F3</accession>
<feature type="transmembrane region" description="Helical" evidence="1">
    <location>
        <begin position="59"/>
        <end position="77"/>
    </location>
</feature>
<evidence type="ECO:0000313" key="2">
    <source>
        <dbReference type="EMBL" id="MET3585071.1"/>
    </source>
</evidence>
<dbReference type="PANTHER" id="PTHR38457">
    <property type="entry name" value="REGULATOR ABRB-RELATED"/>
    <property type="match status" value="1"/>
</dbReference>
<feature type="transmembrane region" description="Helical" evidence="1">
    <location>
        <begin position="141"/>
        <end position="163"/>
    </location>
</feature>
<name>A0ABV2H3F3_9HYPH</name>
<feature type="transmembrane region" description="Helical" evidence="1">
    <location>
        <begin position="201"/>
        <end position="222"/>
    </location>
</feature>
<reference evidence="2 3" key="1">
    <citation type="submission" date="2024-06" db="EMBL/GenBank/DDBJ databases">
        <title>Genomic Encyclopedia of Type Strains, Phase IV (KMG-IV): sequencing the most valuable type-strain genomes for metagenomic binning, comparative biology and taxonomic classification.</title>
        <authorList>
            <person name="Goeker M."/>
        </authorList>
    </citation>
    <scope>NUCLEOTIDE SEQUENCE [LARGE SCALE GENOMIC DNA]</scope>
    <source>
        <strain evidence="2 3">DSM 105042</strain>
    </source>
</reference>
<feature type="transmembrane region" description="Helical" evidence="1">
    <location>
        <begin position="303"/>
        <end position="321"/>
    </location>
</feature>
<keyword evidence="1" id="KW-0812">Transmembrane</keyword>
<feature type="transmembrane region" description="Helical" evidence="1">
    <location>
        <begin position="257"/>
        <end position="283"/>
    </location>
</feature>
<dbReference type="InterPro" id="IPR007820">
    <property type="entry name" value="AbrB_fam"/>
</dbReference>
<feature type="transmembrane region" description="Helical" evidence="1">
    <location>
        <begin position="30"/>
        <end position="47"/>
    </location>
</feature>
<feature type="transmembrane region" description="Helical" evidence="1">
    <location>
        <begin position="175"/>
        <end position="194"/>
    </location>
</feature>
<evidence type="ECO:0000313" key="3">
    <source>
        <dbReference type="Proteomes" id="UP001549031"/>
    </source>
</evidence>
<keyword evidence="1" id="KW-0472">Membrane</keyword>
<protein>
    <submittedName>
        <fullName evidence="2">Membrane AbrB-like protein</fullName>
    </submittedName>
</protein>
<feature type="transmembrane region" description="Helical" evidence="1">
    <location>
        <begin position="7"/>
        <end position="24"/>
    </location>
</feature>
<comment type="caution">
    <text evidence="2">The sequence shown here is derived from an EMBL/GenBank/DDBJ whole genome shotgun (WGS) entry which is preliminary data.</text>
</comment>
<dbReference type="NCBIfam" id="TIGR03082">
    <property type="entry name" value="Gneg_AbrB_dup"/>
    <property type="match status" value="1"/>
</dbReference>
<dbReference type="EMBL" id="JBEPLJ010000004">
    <property type="protein sequence ID" value="MET3585071.1"/>
    <property type="molecule type" value="Genomic_DNA"/>
</dbReference>
<feature type="transmembrane region" description="Helical" evidence="1">
    <location>
        <begin position="83"/>
        <end position="105"/>
    </location>
</feature>
<dbReference type="PIRSF" id="PIRSF038991">
    <property type="entry name" value="Protein_AbrB"/>
    <property type="match status" value="1"/>
</dbReference>
<dbReference type="Pfam" id="PF05145">
    <property type="entry name" value="AbrB"/>
    <property type="match status" value="1"/>
</dbReference>
<sequence length="351" mass="35736">MILGTNLTLAGGIATSAVVGWLLSLTGIPLAWILGAMVGSAVYANTVGLGGKTKYARRLGQLLIGGATAAILTPGILGELWSFLPAMIVAAFVANALGVALAFPLQKIAGVDRKTALLSTLPAGMSEMASLARETGAQADVVMVVHTLRVVMIVVLVPFLFGIDRSAVAAEVDPHASLAALAACVLGGLLLSIVTAKLGVLNPWVIMPMAVGIALVSMNVSIATMPGWLIVGAQVLIGFSLGARLKKEDFARVPRAAIAAIICSGGLILIMVFGFVPILRLFIDVAPVSLALGVAPGGLGEMIASAKALGAAAAIVAGFQFTRSFLTNIIAPPLLVRFAVRAEGTDEAANT</sequence>
<keyword evidence="1" id="KW-1133">Transmembrane helix</keyword>
<dbReference type="PANTHER" id="PTHR38457:SF1">
    <property type="entry name" value="REGULATOR ABRB-RELATED"/>
    <property type="match status" value="1"/>
</dbReference>
<proteinExistence type="predicted"/>
<evidence type="ECO:0000256" key="1">
    <source>
        <dbReference type="SAM" id="Phobius"/>
    </source>
</evidence>
<organism evidence="2 3">
    <name type="scientific">Pseudorhizobium tarimense</name>
    <dbReference type="NCBI Taxonomy" id="1079109"/>
    <lineage>
        <taxon>Bacteria</taxon>
        <taxon>Pseudomonadati</taxon>
        <taxon>Pseudomonadota</taxon>
        <taxon>Alphaproteobacteria</taxon>
        <taxon>Hyphomicrobiales</taxon>
        <taxon>Rhizobiaceae</taxon>
        <taxon>Rhizobium/Agrobacterium group</taxon>
        <taxon>Pseudorhizobium</taxon>
    </lineage>
</organism>
<dbReference type="RefSeq" id="WP_247243224.1">
    <property type="nucleotide sequence ID" value="NZ_JALJRA010000004.1"/>
</dbReference>
<feature type="transmembrane region" description="Helical" evidence="1">
    <location>
        <begin position="228"/>
        <end position="245"/>
    </location>
</feature>
<dbReference type="InterPro" id="IPR017516">
    <property type="entry name" value="AbrB_dup"/>
</dbReference>